<dbReference type="EMBL" id="MN740401">
    <property type="protein sequence ID" value="QHU04485.1"/>
    <property type="molecule type" value="Genomic_DNA"/>
</dbReference>
<protein>
    <submittedName>
        <fullName evidence="1">Uncharacterized protein</fullName>
    </submittedName>
</protein>
<sequence length="152" mass="17818">MTSCFCLRLRRALSAFFAPFEIANRKYLLSDYDEYDDIMTHVPEDSIYVEEWQRDGEVRRRLLYECEEITPYTGNPFKSYKSPWIWIGDVTTDVDLTDAVARYLMPGNTIALDLLFRFIRCTSETRLMFVDPRTMELVKFPAEGVRIEANGS</sequence>
<organism evidence="1">
    <name type="scientific">viral metagenome</name>
    <dbReference type="NCBI Taxonomy" id="1070528"/>
    <lineage>
        <taxon>unclassified sequences</taxon>
        <taxon>metagenomes</taxon>
        <taxon>organismal metagenomes</taxon>
    </lineage>
</organism>
<accession>A0A6C0JF89</accession>
<proteinExistence type="predicted"/>
<name>A0A6C0JF89_9ZZZZ</name>
<dbReference type="AlphaFoldDB" id="A0A6C0JF89"/>
<reference evidence="1" key="1">
    <citation type="journal article" date="2020" name="Nature">
        <title>Giant virus diversity and host interactions through global metagenomics.</title>
        <authorList>
            <person name="Schulz F."/>
            <person name="Roux S."/>
            <person name="Paez-Espino D."/>
            <person name="Jungbluth S."/>
            <person name="Walsh D.A."/>
            <person name="Denef V.J."/>
            <person name="McMahon K.D."/>
            <person name="Konstantinidis K.T."/>
            <person name="Eloe-Fadrosh E.A."/>
            <person name="Kyrpides N.C."/>
            <person name="Woyke T."/>
        </authorList>
    </citation>
    <scope>NUCLEOTIDE SEQUENCE</scope>
    <source>
        <strain evidence="1">GVMAG-M-3300027708-51</strain>
    </source>
</reference>
<evidence type="ECO:0000313" key="1">
    <source>
        <dbReference type="EMBL" id="QHU04485.1"/>
    </source>
</evidence>